<dbReference type="Proteomes" id="UP001054837">
    <property type="component" value="Unassembled WGS sequence"/>
</dbReference>
<keyword evidence="2" id="KW-0472">Membrane</keyword>
<feature type="transmembrane region" description="Helical" evidence="2">
    <location>
        <begin position="101"/>
        <end position="122"/>
    </location>
</feature>
<dbReference type="AlphaFoldDB" id="A0AAV4X3Y9"/>
<protein>
    <submittedName>
        <fullName evidence="3">Uncharacterized protein</fullName>
    </submittedName>
</protein>
<comment type="caution">
    <text evidence="3">The sequence shown here is derived from an EMBL/GenBank/DDBJ whole genome shotgun (WGS) entry which is preliminary data.</text>
</comment>
<sequence length="128" mass="14306">MNHLLAGYQLIPRSNDGNKPQSKSPSPTTVNSVESSKSRTTFTDKQPQHKTYRLVNVLQISFQLPFALLTRTASRSYTHSSPLQTDIGSAQTQLLNFKSSCVFPATHFIPFCSVFLFFLFSLPHTLGL</sequence>
<evidence type="ECO:0000256" key="2">
    <source>
        <dbReference type="SAM" id="Phobius"/>
    </source>
</evidence>
<evidence type="ECO:0000313" key="3">
    <source>
        <dbReference type="EMBL" id="GIY89259.1"/>
    </source>
</evidence>
<accession>A0AAV4X3Y9</accession>
<gene>
    <name evidence="3" type="ORF">CDAR_59251</name>
</gene>
<keyword evidence="2" id="KW-0812">Transmembrane</keyword>
<organism evidence="3 4">
    <name type="scientific">Caerostris darwini</name>
    <dbReference type="NCBI Taxonomy" id="1538125"/>
    <lineage>
        <taxon>Eukaryota</taxon>
        <taxon>Metazoa</taxon>
        <taxon>Ecdysozoa</taxon>
        <taxon>Arthropoda</taxon>
        <taxon>Chelicerata</taxon>
        <taxon>Arachnida</taxon>
        <taxon>Araneae</taxon>
        <taxon>Araneomorphae</taxon>
        <taxon>Entelegynae</taxon>
        <taxon>Araneoidea</taxon>
        <taxon>Araneidae</taxon>
        <taxon>Caerostris</taxon>
    </lineage>
</organism>
<feature type="compositionally biased region" description="Polar residues" evidence="1">
    <location>
        <begin position="15"/>
        <end position="45"/>
    </location>
</feature>
<keyword evidence="2" id="KW-1133">Transmembrane helix</keyword>
<evidence type="ECO:0000256" key="1">
    <source>
        <dbReference type="SAM" id="MobiDB-lite"/>
    </source>
</evidence>
<dbReference type="EMBL" id="BPLQ01015594">
    <property type="protein sequence ID" value="GIY89259.1"/>
    <property type="molecule type" value="Genomic_DNA"/>
</dbReference>
<reference evidence="3 4" key="1">
    <citation type="submission" date="2021-06" db="EMBL/GenBank/DDBJ databases">
        <title>Caerostris darwini draft genome.</title>
        <authorList>
            <person name="Kono N."/>
            <person name="Arakawa K."/>
        </authorList>
    </citation>
    <scope>NUCLEOTIDE SEQUENCE [LARGE SCALE GENOMIC DNA]</scope>
</reference>
<keyword evidence="4" id="KW-1185">Reference proteome</keyword>
<proteinExistence type="predicted"/>
<name>A0AAV4X3Y9_9ARAC</name>
<evidence type="ECO:0000313" key="4">
    <source>
        <dbReference type="Proteomes" id="UP001054837"/>
    </source>
</evidence>
<feature type="region of interest" description="Disordered" evidence="1">
    <location>
        <begin position="1"/>
        <end position="47"/>
    </location>
</feature>